<accession>J9DK91</accession>
<dbReference type="EMBL" id="ADBV01025072">
    <property type="protein sequence ID" value="EJW69876.1"/>
    <property type="molecule type" value="Genomic_DNA"/>
</dbReference>
<comment type="caution">
    <text evidence="1">The sequence shown here is derived from an EMBL/GenBank/DDBJ whole genome shotgun (WGS) entry which is preliminary data.</text>
</comment>
<reference evidence="2" key="1">
    <citation type="submission" date="2012-08" db="EMBL/GenBank/DDBJ databases">
        <title>The Genome Sequence of Wuchereria bancrofti.</title>
        <authorList>
            <person name="Nutman T.B."/>
            <person name="Fink D.L."/>
            <person name="Russ C."/>
            <person name="Young S."/>
            <person name="Zeng Q."/>
            <person name="Koehrsen M."/>
            <person name="Alvarado L."/>
            <person name="Berlin A."/>
            <person name="Chapman S.B."/>
            <person name="Chen Z."/>
            <person name="Freedman E."/>
            <person name="Gellesch M."/>
            <person name="Goldberg J."/>
            <person name="Griggs A."/>
            <person name="Gujja S."/>
            <person name="Heilman E.R."/>
            <person name="Heiman D."/>
            <person name="Hepburn T."/>
            <person name="Howarth C."/>
            <person name="Jen D."/>
            <person name="Larson L."/>
            <person name="Lewis B."/>
            <person name="Mehta T."/>
            <person name="Park D."/>
            <person name="Pearson M."/>
            <person name="Roberts A."/>
            <person name="Saif S."/>
            <person name="Shea T."/>
            <person name="Shenoy N."/>
            <person name="Sisk P."/>
            <person name="Stolte C."/>
            <person name="Sykes S."/>
            <person name="Walk T."/>
            <person name="White J."/>
            <person name="Yandava C."/>
            <person name="Haas B."/>
            <person name="Henn M.R."/>
            <person name="Nusbaum C."/>
            <person name="Birren B."/>
        </authorList>
    </citation>
    <scope>NUCLEOTIDE SEQUENCE [LARGE SCALE GENOMIC DNA]</scope>
    <source>
        <strain evidence="2">NA</strain>
    </source>
</reference>
<evidence type="ECO:0000313" key="1">
    <source>
        <dbReference type="EMBL" id="EJW69876.1"/>
    </source>
</evidence>
<name>J9DK91_WUCBA</name>
<evidence type="ECO:0000313" key="2">
    <source>
        <dbReference type="Proteomes" id="UP000004810"/>
    </source>
</evidence>
<dbReference type="Proteomes" id="UP000004810">
    <property type="component" value="Unassembled WGS sequence"/>
</dbReference>
<protein>
    <submittedName>
        <fullName evidence="1">Uncharacterized protein</fullName>
    </submittedName>
</protein>
<organism evidence="1 2">
    <name type="scientific">Wuchereria bancrofti</name>
    <dbReference type="NCBI Taxonomy" id="6293"/>
    <lineage>
        <taxon>Eukaryota</taxon>
        <taxon>Metazoa</taxon>
        <taxon>Ecdysozoa</taxon>
        <taxon>Nematoda</taxon>
        <taxon>Chromadorea</taxon>
        <taxon>Rhabditida</taxon>
        <taxon>Spirurina</taxon>
        <taxon>Spiruromorpha</taxon>
        <taxon>Filarioidea</taxon>
        <taxon>Onchocercidae</taxon>
        <taxon>Wuchereria</taxon>
    </lineage>
</organism>
<dbReference type="AlphaFoldDB" id="J9DK91"/>
<sequence>MELKDTMESAEVVVLSVSTSKFCSTADKAFGEEEITTDQYVTTGTLNYLIEAEAMTIRVMSYKLSAYAKVKAKSKKLKEEELLK</sequence>
<gene>
    <name evidence="1" type="ORF">WUBG_19217</name>
</gene>
<proteinExistence type="predicted"/>